<dbReference type="EMBL" id="FOIJ01000003">
    <property type="protein sequence ID" value="SET58297.1"/>
    <property type="molecule type" value="Genomic_DNA"/>
</dbReference>
<reference evidence="4" key="1">
    <citation type="submission" date="2016-10" db="EMBL/GenBank/DDBJ databases">
        <authorList>
            <person name="Varghese N."/>
            <person name="Submissions S."/>
        </authorList>
    </citation>
    <scope>NUCLEOTIDE SEQUENCE [LARGE SCALE GENOMIC DNA]</scope>
    <source>
        <strain evidence="4">DSM 16858</strain>
    </source>
</reference>
<keyword evidence="2" id="KW-0732">Signal</keyword>
<feature type="signal peptide" evidence="2">
    <location>
        <begin position="1"/>
        <end position="19"/>
    </location>
</feature>
<evidence type="ECO:0000256" key="2">
    <source>
        <dbReference type="SAM" id="SignalP"/>
    </source>
</evidence>
<feature type="region of interest" description="Disordered" evidence="1">
    <location>
        <begin position="23"/>
        <end position="85"/>
    </location>
</feature>
<accession>A0A1I0FJ34</accession>
<keyword evidence="4" id="KW-1185">Reference proteome</keyword>
<protein>
    <submittedName>
        <fullName evidence="3">Uncharacterized protein</fullName>
    </submittedName>
</protein>
<dbReference type="Proteomes" id="UP000199181">
    <property type="component" value="Unassembled WGS sequence"/>
</dbReference>
<feature type="compositionally biased region" description="Gly residues" evidence="1">
    <location>
        <begin position="69"/>
        <end position="85"/>
    </location>
</feature>
<proteinExistence type="predicted"/>
<dbReference type="RefSeq" id="WP_093518064.1">
    <property type="nucleotide sequence ID" value="NZ_FOIJ01000003.1"/>
</dbReference>
<dbReference type="AlphaFoldDB" id="A0A1I0FJ34"/>
<dbReference type="PROSITE" id="PS51257">
    <property type="entry name" value="PROKAR_LIPOPROTEIN"/>
    <property type="match status" value="1"/>
</dbReference>
<gene>
    <name evidence="3" type="ORF">SAMN05443639_103438</name>
</gene>
<sequence length="85" mass="7961">MNVKALAAVVGTLSLSALATGCASSKSAEAAPAPTDTSAPSPGSQAANPEQGAAGDTTAAPSAPKGQEGTCGEGQCGEGQCGKKK</sequence>
<evidence type="ECO:0000313" key="4">
    <source>
        <dbReference type="Proteomes" id="UP000199181"/>
    </source>
</evidence>
<feature type="compositionally biased region" description="Low complexity" evidence="1">
    <location>
        <begin position="23"/>
        <end position="44"/>
    </location>
</feature>
<organism evidence="3 4">
    <name type="scientific">Stigmatella erecta</name>
    <dbReference type="NCBI Taxonomy" id="83460"/>
    <lineage>
        <taxon>Bacteria</taxon>
        <taxon>Pseudomonadati</taxon>
        <taxon>Myxococcota</taxon>
        <taxon>Myxococcia</taxon>
        <taxon>Myxococcales</taxon>
        <taxon>Cystobacterineae</taxon>
        <taxon>Archangiaceae</taxon>
        <taxon>Stigmatella</taxon>
    </lineage>
</organism>
<name>A0A1I0FJ34_9BACT</name>
<evidence type="ECO:0000256" key="1">
    <source>
        <dbReference type="SAM" id="MobiDB-lite"/>
    </source>
</evidence>
<evidence type="ECO:0000313" key="3">
    <source>
        <dbReference type="EMBL" id="SET58297.1"/>
    </source>
</evidence>
<feature type="chain" id="PRO_5011492139" evidence="2">
    <location>
        <begin position="20"/>
        <end position="85"/>
    </location>
</feature>